<evidence type="ECO:0000256" key="2">
    <source>
        <dbReference type="ARBA" id="ARBA00022679"/>
    </source>
</evidence>
<evidence type="ECO:0000256" key="1">
    <source>
        <dbReference type="ARBA" id="ARBA00022676"/>
    </source>
</evidence>
<keyword evidence="2" id="KW-0808">Transferase</keyword>
<evidence type="ECO:0000313" key="3">
    <source>
        <dbReference type="EMBL" id="KKN13820.1"/>
    </source>
</evidence>
<dbReference type="PANTHER" id="PTHR34106">
    <property type="entry name" value="GLYCOSIDASE"/>
    <property type="match status" value="1"/>
</dbReference>
<dbReference type="InterPro" id="IPR007184">
    <property type="entry name" value="Mannoside_phosphorylase"/>
</dbReference>
<dbReference type="CDD" id="cd08993">
    <property type="entry name" value="GH130"/>
    <property type="match status" value="1"/>
</dbReference>
<reference evidence="3" key="1">
    <citation type="journal article" date="2015" name="Nature">
        <title>Complex archaea that bridge the gap between prokaryotes and eukaryotes.</title>
        <authorList>
            <person name="Spang A."/>
            <person name="Saw J.H."/>
            <person name="Jorgensen S.L."/>
            <person name="Zaremba-Niedzwiedzka K."/>
            <person name="Martijn J."/>
            <person name="Lind A.E."/>
            <person name="van Eijk R."/>
            <person name="Schleper C."/>
            <person name="Guy L."/>
            <person name="Ettema T.J."/>
        </authorList>
    </citation>
    <scope>NUCLEOTIDE SEQUENCE</scope>
</reference>
<sequence length="313" mass="35259">MSKRVTQDVVTRWQENPILTREDIPFPCNTVFNAGAAKVGDEYILLLRVEDLRGHSVLALACSEDGYHFTVHDEPVMVPSREGEFGVYERKGIEDPRITRIGDTYYIIYTAVSDFGARLALAKTEDFRSFERIALISEPENKDGALFPRKIDGCYVRLDRPMVGSTGNIWISYSDDLVSWRDSRVLMTVRGDCWDSWRIGASAPPIETEYGWLEIYHGVKETSHGPIYRLGAAMLDRDDPTKILCRSSIPILAPREDYERTGDIPNVVYSTGAIMEEDGALKIYYSGADTCICVGTVRLEELMQFCAIGEEGK</sequence>
<dbReference type="InterPro" id="IPR023296">
    <property type="entry name" value="Glyco_hydro_beta-prop_sf"/>
</dbReference>
<evidence type="ECO:0008006" key="4">
    <source>
        <dbReference type="Google" id="ProtNLM"/>
    </source>
</evidence>
<comment type="caution">
    <text evidence="3">The sequence shown here is derived from an EMBL/GenBank/DDBJ whole genome shotgun (WGS) entry which is preliminary data.</text>
</comment>
<organism evidence="3">
    <name type="scientific">marine sediment metagenome</name>
    <dbReference type="NCBI Taxonomy" id="412755"/>
    <lineage>
        <taxon>unclassified sequences</taxon>
        <taxon>metagenomes</taxon>
        <taxon>ecological metagenomes</taxon>
    </lineage>
</organism>
<dbReference type="PIRSF" id="PIRSF016202">
    <property type="entry name" value="PH1107"/>
    <property type="match status" value="1"/>
</dbReference>
<dbReference type="PANTHER" id="PTHR34106:SF5">
    <property type="entry name" value="GLYCOSIDASE"/>
    <property type="match status" value="1"/>
</dbReference>
<dbReference type="Gene3D" id="2.115.10.20">
    <property type="entry name" value="Glycosyl hydrolase domain, family 43"/>
    <property type="match status" value="1"/>
</dbReference>
<gene>
    <name evidence="3" type="ORF">LCGC14_1002420</name>
</gene>
<dbReference type="AlphaFoldDB" id="A0A0F9N2P3"/>
<keyword evidence="1" id="KW-0328">Glycosyltransferase</keyword>
<dbReference type="GO" id="GO:0016757">
    <property type="term" value="F:glycosyltransferase activity"/>
    <property type="evidence" value="ECO:0007669"/>
    <property type="project" value="UniProtKB-KW"/>
</dbReference>
<dbReference type="SUPFAM" id="SSF75005">
    <property type="entry name" value="Arabinanase/levansucrase/invertase"/>
    <property type="match status" value="1"/>
</dbReference>
<proteinExistence type="predicted"/>
<accession>A0A0F9N2P3</accession>
<dbReference type="Pfam" id="PF04041">
    <property type="entry name" value="Glyco_hydro_130"/>
    <property type="match status" value="1"/>
</dbReference>
<protein>
    <recommendedName>
        <fullName evidence="4">Glycosidase</fullName>
    </recommendedName>
</protein>
<name>A0A0F9N2P3_9ZZZZ</name>
<dbReference type="EMBL" id="LAZR01003881">
    <property type="protein sequence ID" value="KKN13820.1"/>
    <property type="molecule type" value="Genomic_DNA"/>
</dbReference>